<keyword evidence="1" id="KW-0472">Membrane</keyword>
<gene>
    <name evidence="2" type="ORF">ENK37_11415</name>
</gene>
<keyword evidence="1" id="KW-0812">Transmembrane</keyword>
<dbReference type="Pfam" id="PF16241">
    <property type="entry name" value="DUF4900"/>
    <property type="match status" value="1"/>
</dbReference>
<dbReference type="EMBL" id="DRPZ01000285">
    <property type="protein sequence ID" value="HGY10638.1"/>
    <property type="molecule type" value="Genomic_DNA"/>
</dbReference>
<accession>A0A7C4ZI06</accession>
<dbReference type="Proteomes" id="UP000885759">
    <property type="component" value="Unassembled WGS sequence"/>
</dbReference>
<sequence length="623" mass="66840">MNNRKGIALVTALVLMMVLVAVIAILTLDTLSEIRQNKHNLVASRARNVAEAGATYALMSMDANLFSVLQPLVDGYATSFIAAGGDPSTDYVIPQNEWDNMVTSLQDTLNSTYNHLPASDLSGVGSATITYEIKDFRIGSMSTASGAQYQTYTAEYKVVSEGSSGNGKRRIREEGYLVFKLGRASLSQWLFLVENANGQEAAWSTGNVFDGPVHANKNWGFRGHPDFKGRVTGSDGGAWFWDVGCGDGLDEQAFLDAASRPPCTVPDFQQGYNWHAPEVDLPTNSLSQTRAALGLDPAEDADHDGVPDPVTPAALCFRLGVTPCVGPSPIPDGVYLVNDGASVTGGIYVQGNLDELYLAAGGDGTQTYRLRQGANTWTIVVDYAANNTTVTRPDGTVLTLAGVPNGPAPLGSGGPTGQIYVTGSIGAVRAPARTAPVEHESPDHPPPAAIPPALSLETQLNITARGEIGILTDLIYECDPVMISDSAYISSRPRCGAVSGNLPTVLGIFSETDNIVLKPGVVDEIYLWGAYLAASPDKGLTVPGFDNGVYRGAMHLFGSIIQWEDKFRGIWDNNTQSITSGYRETFGYDRRFENSRLVPPNFPTTSAFQLQSIETRRLTYKEY</sequence>
<organism evidence="2">
    <name type="scientific">Oceanithermus profundus</name>
    <dbReference type="NCBI Taxonomy" id="187137"/>
    <lineage>
        <taxon>Bacteria</taxon>
        <taxon>Thermotogati</taxon>
        <taxon>Deinococcota</taxon>
        <taxon>Deinococci</taxon>
        <taxon>Thermales</taxon>
        <taxon>Thermaceae</taxon>
        <taxon>Oceanithermus</taxon>
    </lineage>
</organism>
<evidence type="ECO:0000313" key="2">
    <source>
        <dbReference type="EMBL" id="HGY10638.1"/>
    </source>
</evidence>
<comment type="caution">
    <text evidence="2">The sequence shown here is derived from an EMBL/GenBank/DDBJ whole genome shotgun (WGS) entry which is preliminary data.</text>
</comment>
<reference evidence="2" key="1">
    <citation type="journal article" date="2020" name="mSystems">
        <title>Genome- and Community-Level Interaction Insights into Carbon Utilization and Element Cycling Functions of Hydrothermarchaeota in Hydrothermal Sediment.</title>
        <authorList>
            <person name="Zhou Z."/>
            <person name="Liu Y."/>
            <person name="Xu W."/>
            <person name="Pan J."/>
            <person name="Luo Z.H."/>
            <person name="Li M."/>
        </authorList>
    </citation>
    <scope>NUCLEOTIDE SEQUENCE [LARGE SCALE GENOMIC DNA]</scope>
    <source>
        <strain evidence="2">HyVt-570</strain>
    </source>
</reference>
<proteinExistence type="predicted"/>
<keyword evidence="1" id="KW-1133">Transmembrane helix</keyword>
<evidence type="ECO:0000256" key="1">
    <source>
        <dbReference type="SAM" id="Phobius"/>
    </source>
</evidence>
<protein>
    <submittedName>
        <fullName evidence="2">DUF4900 domain-containing protein</fullName>
    </submittedName>
</protein>
<dbReference type="InterPro" id="IPR032601">
    <property type="entry name" value="DUF4900"/>
</dbReference>
<dbReference type="AlphaFoldDB" id="A0A7C4ZI06"/>
<name>A0A7C4ZI06_9DEIN</name>
<feature type="transmembrane region" description="Helical" evidence="1">
    <location>
        <begin position="7"/>
        <end position="28"/>
    </location>
</feature>